<keyword evidence="1" id="KW-0732">Signal</keyword>
<sequence precursor="true">MNNLKLAIFILAPLTLAVGCSFKMAVNDKSETDMGSHHVVVKPGSTFTSSSSSSVGNTETHQYTCGDFTITIDNDELIVNNAYYGKLNPGDSVLIDNGKVLVENQERSSTPMSNDEILAAAPVQESTEKLAGYDVTVRPGSSITSTTQILGVDTFTVGQTEVSIKKDELTVDGQSYGRLNQGDSILIENSEVRVSGDLRAPTE</sequence>
<evidence type="ECO:0000313" key="2">
    <source>
        <dbReference type="EMBL" id="QDU42113.1"/>
    </source>
</evidence>
<accession>A0A517ZI08</accession>
<evidence type="ECO:0000256" key="1">
    <source>
        <dbReference type="SAM" id="SignalP"/>
    </source>
</evidence>
<organism evidence="2 3">
    <name type="scientific">Symmachiella dynata</name>
    <dbReference type="NCBI Taxonomy" id="2527995"/>
    <lineage>
        <taxon>Bacteria</taxon>
        <taxon>Pseudomonadati</taxon>
        <taxon>Planctomycetota</taxon>
        <taxon>Planctomycetia</taxon>
        <taxon>Planctomycetales</taxon>
        <taxon>Planctomycetaceae</taxon>
        <taxon>Symmachiella</taxon>
    </lineage>
</organism>
<dbReference type="OrthoDB" id="290984at2"/>
<dbReference type="KEGG" id="sdyn:Mal52_05680"/>
<evidence type="ECO:0000313" key="3">
    <source>
        <dbReference type="Proteomes" id="UP000319383"/>
    </source>
</evidence>
<dbReference type="AlphaFoldDB" id="A0A517ZI08"/>
<name>A0A517ZI08_9PLAN</name>
<dbReference type="PROSITE" id="PS51257">
    <property type="entry name" value="PROKAR_LIPOPROTEIN"/>
    <property type="match status" value="1"/>
</dbReference>
<proteinExistence type="predicted"/>
<feature type="chain" id="PRO_5021915039" description="LPS-assembly protein LptD" evidence="1">
    <location>
        <begin position="26"/>
        <end position="203"/>
    </location>
</feature>
<gene>
    <name evidence="2" type="ORF">Mal52_05680</name>
</gene>
<feature type="signal peptide" evidence="1">
    <location>
        <begin position="1"/>
        <end position="25"/>
    </location>
</feature>
<evidence type="ECO:0008006" key="4">
    <source>
        <dbReference type="Google" id="ProtNLM"/>
    </source>
</evidence>
<protein>
    <recommendedName>
        <fullName evidence="4">LPS-assembly protein LptD</fullName>
    </recommendedName>
</protein>
<dbReference type="Proteomes" id="UP000319383">
    <property type="component" value="Chromosome"/>
</dbReference>
<keyword evidence="3" id="KW-1185">Reference proteome</keyword>
<reference evidence="2 3" key="1">
    <citation type="submission" date="2019-02" db="EMBL/GenBank/DDBJ databases">
        <title>Deep-cultivation of Planctomycetes and their phenomic and genomic characterization uncovers novel biology.</title>
        <authorList>
            <person name="Wiegand S."/>
            <person name="Jogler M."/>
            <person name="Boedeker C."/>
            <person name="Pinto D."/>
            <person name="Vollmers J."/>
            <person name="Rivas-Marin E."/>
            <person name="Kohn T."/>
            <person name="Peeters S.H."/>
            <person name="Heuer A."/>
            <person name="Rast P."/>
            <person name="Oberbeckmann S."/>
            <person name="Bunk B."/>
            <person name="Jeske O."/>
            <person name="Meyerdierks A."/>
            <person name="Storesund J.E."/>
            <person name="Kallscheuer N."/>
            <person name="Luecker S."/>
            <person name="Lage O.M."/>
            <person name="Pohl T."/>
            <person name="Merkel B.J."/>
            <person name="Hornburger P."/>
            <person name="Mueller R.-W."/>
            <person name="Bruemmer F."/>
            <person name="Labrenz M."/>
            <person name="Spormann A.M."/>
            <person name="Op den Camp H."/>
            <person name="Overmann J."/>
            <person name="Amann R."/>
            <person name="Jetten M.S.M."/>
            <person name="Mascher T."/>
            <person name="Medema M.H."/>
            <person name="Devos D.P."/>
            <person name="Kaster A.-K."/>
            <person name="Ovreas L."/>
            <person name="Rohde M."/>
            <person name="Galperin M.Y."/>
            <person name="Jogler C."/>
        </authorList>
    </citation>
    <scope>NUCLEOTIDE SEQUENCE [LARGE SCALE GENOMIC DNA]</scope>
    <source>
        <strain evidence="2 3">Mal52</strain>
    </source>
</reference>
<dbReference type="RefSeq" id="WP_145374164.1">
    <property type="nucleotide sequence ID" value="NZ_CP036270.1"/>
</dbReference>
<dbReference type="EMBL" id="CP036276">
    <property type="protein sequence ID" value="QDU42113.1"/>
    <property type="molecule type" value="Genomic_DNA"/>
</dbReference>